<feature type="compositionally biased region" description="Polar residues" evidence="1">
    <location>
        <begin position="95"/>
        <end position="113"/>
    </location>
</feature>
<reference evidence="2" key="1">
    <citation type="submission" date="2015-04" db="UniProtKB">
        <authorList>
            <consortium name="EnsemblPlants"/>
        </authorList>
    </citation>
    <scope>IDENTIFICATION</scope>
</reference>
<dbReference type="AlphaFoldDB" id="A0A0E0M628"/>
<evidence type="ECO:0000313" key="2">
    <source>
        <dbReference type="EnsemblPlants" id="OPUNC10G03800.1"/>
    </source>
</evidence>
<dbReference type="EnsemblPlants" id="OPUNC10G03800.1">
    <property type="protein sequence ID" value="OPUNC10G03800.1"/>
    <property type="gene ID" value="OPUNC10G03800"/>
</dbReference>
<evidence type="ECO:0000313" key="3">
    <source>
        <dbReference type="Proteomes" id="UP000026962"/>
    </source>
</evidence>
<accession>A0A0E0M628</accession>
<reference evidence="2" key="2">
    <citation type="submission" date="2018-05" db="EMBL/GenBank/DDBJ databases">
        <title>OpunRS2 (Oryza punctata Reference Sequence Version 2).</title>
        <authorList>
            <person name="Zhang J."/>
            <person name="Kudrna D."/>
            <person name="Lee S."/>
            <person name="Talag J."/>
            <person name="Welchert J."/>
            <person name="Wing R.A."/>
        </authorList>
    </citation>
    <scope>NUCLEOTIDE SEQUENCE [LARGE SCALE GENOMIC DNA]</scope>
</reference>
<proteinExistence type="predicted"/>
<sequence>MDTNFAICDPVSGRYALLRVAPVGLDLYTDSAYLGAELRTDDSDAGRVVCSFEFVVILVTYYNMWGPRLCVFSSRSGAWTVHAYSESPRPGPPSCQCSAPSAATCTPTGASTG</sequence>
<organism evidence="2">
    <name type="scientific">Oryza punctata</name>
    <name type="common">Red rice</name>
    <dbReference type="NCBI Taxonomy" id="4537"/>
    <lineage>
        <taxon>Eukaryota</taxon>
        <taxon>Viridiplantae</taxon>
        <taxon>Streptophyta</taxon>
        <taxon>Embryophyta</taxon>
        <taxon>Tracheophyta</taxon>
        <taxon>Spermatophyta</taxon>
        <taxon>Magnoliopsida</taxon>
        <taxon>Liliopsida</taxon>
        <taxon>Poales</taxon>
        <taxon>Poaceae</taxon>
        <taxon>BOP clade</taxon>
        <taxon>Oryzoideae</taxon>
        <taxon>Oryzeae</taxon>
        <taxon>Oryzinae</taxon>
        <taxon>Oryza</taxon>
    </lineage>
</organism>
<keyword evidence="3" id="KW-1185">Reference proteome</keyword>
<feature type="region of interest" description="Disordered" evidence="1">
    <location>
        <begin position="87"/>
        <end position="113"/>
    </location>
</feature>
<protein>
    <submittedName>
        <fullName evidence="2">Uncharacterized protein</fullName>
    </submittedName>
</protein>
<dbReference type="HOGENOM" id="CLU_2137540_0_0_1"/>
<evidence type="ECO:0000256" key="1">
    <source>
        <dbReference type="SAM" id="MobiDB-lite"/>
    </source>
</evidence>
<dbReference type="Proteomes" id="UP000026962">
    <property type="component" value="Chromosome 10"/>
</dbReference>
<dbReference type="Gramene" id="OPUNC10G03800.1">
    <property type="protein sequence ID" value="OPUNC10G03800.1"/>
    <property type="gene ID" value="OPUNC10G03800"/>
</dbReference>
<name>A0A0E0M628_ORYPU</name>